<dbReference type="InterPro" id="IPR045851">
    <property type="entry name" value="AMP-bd_C_sf"/>
</dbReference>
<dbReference type="PANTHER" id="PTHR43859:SF4">
    <property type="entry name" value="BUTANOATE--COA LIGASE AAE1-RELATED"/>
    <property type="match status" value="1"/>
</dbReference>
<accession>A0A562QB90</accession>
<proteinExistence type="inferred from homology"/>
<dbReference type="Gene3D" id="3.40.50.12780">
    <property type="entry name" value="N-terminal domain of ligase-like"/>
    <property type="match status" value="1"/>
</dbReference>
<keyword evidence="2" id="KW-0436">Ligase</keyword>
<keyword evidence="4" id="KW-0443">Lipid metabolism</keyword>
<evidence type="ECO:0000259" key="5">
    <source>
        <dbReference type="Pfam" id="PF00501"/>
    </source>
</evidence>
<feature type="domain" description="AMP-dependent synthetase/ligase" evidence="5">
    <location>
        <begin position="13"/>
        <end position="394"/>
    </location>
</feature>
<name>A0A562QB90_9BACI</name>
<evidence type="ECO:0000259" key="6">
    <source>
        <dbReference type="Pfam" id="PF13193"/>
    </source>
</evidence>
<dbReference type="SUPFAM" id="SSF56801">
    <property type="entry name" value="Acetyl-CoA synthetase-like"/>
    <property type="match status" value="1"/>
</dbReference>
<dbReference type="InterPro" id="IPR025110">
    <property type="entry name" value="AMP-bd_C"/>
</dbReference>
<evidence type="ECO:0000256" key="4">
    <source>
        <dbReference type="ARBA" id="ARBA00023098"/>
    </source>
</evidence>
<keyword evidence="8" id="KW-1185">Reference proteome</keyword>
<gene>
    <name evidence="7" type="ORF">IQ10_03289</name>
</gene>
<dbReference type="FunFam" id="3.30.300.30:FF:000008">
    <property type="entry name" value="2,3-dihydroxybenzoate-AMP ligase"/>
    <property type="match status" value="1"/>
</dbReference>
<dbReference type="Proteomes" id="UP000315711">
    <property type="component" value="Unassembled WGS sequence"/>
</dbReference>
<protein>
    <submittedName>
        <fullName evidence="7">Fatty-acyl-CoA synthase</fullName>
    </submittedName>
</protein>
<dbReference type="OrthoDB" id="9803968at2"/>
<comment type="similarity">
    <text evidence="1">Belongs to the ATP-dependent AMP-binding enzyme family.</text>
</comment>
<organism evidence="7 8">
    <name type="scientific">Halalkalibacter nanhaiisediminis</name>
    <dbReference type="NCBI Taxonomy" id="688079"/>
    <lineage>
        <taxon>Bacteria</taxon>
        <taxon>Bacillati</taxon>
        <taxon>Bacillota</taxon>
        <taxon>Bacilli</taxon>
        <taxon>Bacillales</taxon>
        <taxon>Bacillaceae</taxon>
        <taxon>Halalkalibacter</taxon>
    </lineage>
</organism>
<keyword evidence="3" id="KW-0276">Fatty acid metabolism</keyword>
<evidence type="ECO:0000313" key="8">
    <source>
        <dbReference type="Proteomes" id="UP000315711"/>
    </source>
</evidence>
<dbReference type="CDD" id="cd12119">
    <property type="entry name" value="ttLC_FACS_AlkK_like"/>
    <property type="match status" value="1"/>
</dbReference>
<dbReference type="PANTHER" id="PTHR43859">
    <property type="entry name" value="ACYL-ACTIVATING ENZYME"/>
    <property type="match status" value="1"/>
</dbReference>
<dbReference type="EMBL" id="VLKZ01000011">
    <property type="protein sequence ID" value="TWI53979.1"/>
    <property type="molecule type" value="Genomic_DNA"/>
</dbReference>
<dbReference type="GO" id="GO:0016874">
    <property type="term" value="F:ligase activity"/>
    <property type="evidence" value="ECO:0007669"/>
    <property type="project" value="UniProtKB-KW"/>
</dbReference>
<dbReference type="AlphaFoldDB" id="A0A562QB90"/>
<evidence type="ECO:0000256" key="3">
    <source>
        <dbReference type="ARBA" id="ARBA00022832"/>
    </source>
</evidence>
<evidence type="ECO:0000256" key="2">
    <source>
        <dbReference type="ARBA" id="ARBA00022598"/>
    </source>
</evidence>
<comment type="caution">
    <text evidence="7">The sequence shown here is derived from an EMBL/GenBank/DDBJ whole genome shotgun (WGS) entry which is preliminary data.</text>
</comment>
<evidence type="ECO:0000256" key="1">
    <source>
        <dbReference type="ARBA" id="ARBA00006432"/>
    </source>
</evidence>
<dbReference type="RefSeq" id="WP_144451484.1">
    <property type="nucleotide sequence ID" value="NZ_VLKZ01000011.1"/>
</dbReference>
<dbReference type="Pfam" id="PF13193">
    <property type="entry name" value="AMP-binding_C"/>
    <property type="match status" value="1"/>
</dbReference>
<dbReference type="Gene3D" id="3.30.300.30">
    <property type="match status" value="1"/>
</dbReference>
<dbReference type="NCBIfam" id="NF004837">
    <property type="entry name" value="PRK06187.1"/>
    <property type="match status" value="1"/>
</dbReference>
<dbReference type="InterPro" id="IPR042099">
    <property type="entry name" value="ANL_N_sf"/>
</dbReference>
<evidence type="ECO:0000313" key="7">
    <source>
        <dbReference type="EMBL" id="TWI53979.1"/>
    </source>
</evidence>
<dbReference type="Pfam" id="PF00501">
    <property type="entry name" value="AMP-binding"/>
    <property type="match status" value="1"/>
</dbReference>
<sequence>MNSFQLNLKTFIERSARYFPENEIISREPDDSLFRYNYAQYYERVQKLANVLKFLGIKKGDKIASFAWNNHRHLELYFGIPCYGAILHTVNIRYGEKEIAYAINHAEDEVVFLDKDLVPKMEAIAHKLLKVKAYVILDNTIPETSLSPVFSYESLLSSADHTYSFEELDENSPASICYTSATTGLPKGIVYSHRSIYLHASALCFTDVMGISEHDHILPIVPMFHVCAWGIPYAAIATGAKLILPGTRPKAEDLLRLIESEKVTFSAGAVTLGIDMLTILEEKKYNISSLRQLMLGGQAVPKALIDKYSQKHGVPIVQGFGATETSPIVTFFHIRRDQERLSDDQKNEIRSRQGMLLPGLEMKIIDELGKEVPWDDEHMGEILVRGPWIASEYFKDKRSSTSFIDGWWKSGDIATINEQGSIRIVDRDKDVIKSGGEWISSVQLENELMAHPDVLEACVVAVSHEKWLERPIACILLKNKEKGTTNVEEALVEWLTPKFPKWWLPDQFMFIEEIPKNANGKYNKNLLREIVSQSILSSPS</sequence>
<dbReference type="InterPro" id="IPR000873">
    <property type="entry name" value="AMP-dep_synth/lig_dom"/>
</dbReference>
<feature type="domain" description="AMP-binding enzyme C-terminal" evidence="6">
    <location>
        <begin position="444"/>
        <end position="521"/>
    </location>
</feature>
<dbReference type="GO" id="GO:0006631">
    <property type="term" value="P:fatty acid metabolic process"/>
    <property type="evidence" value="ECO:0007669"/>
    <property type="project" value="UniProtKB-KW"/>
</dbReference>
<reference evidence="7 8" key="1">
    <citation type="journal article" date="2015" name="Stand. Genomic Sci.">
        <title>Genomic Encyclopedia of Bacterial and Archaeal Type Strains, Phase III: the genomes of soil and plant-associated and newly described type strains.</title>
        <authorList>
            <person name="Whitman W.B."/>
            <person name="Woyke T."/>
            <person name="Klenk H.P."/>
            <person name="Zhou Y."/>
            <person name="Lilburn T.G."/>
            <person name="Beck B.J."/>
            <person name="De Vos P."/>
            <person name="Vandamme P."/>
            <person name="Eisen J.A."/>
            <person name="Garrity G."/>
            <person name="Hugenholtz P."/>
            <person name="Kyrpides N.C."/>
        </authorList>
    </citation>
    <scope>NUCLEOTIDE SEQUENCE [LARGE SCALE GENOMIC DNA]</scope>
    <source>
        <strain evidence="7 8">CGMCC 1.10116</strain>
    </source>
</reference>